<dbReference type="PANTHER" id="PTHR34478">
    <property type="entry name" value="PROTEIN LEMA"/>
    <property type="match status" value="1"/>
</dbReference>
<sequence length="187" mass="21161">MTTILVILAVVALFVIIINNSIIQRFNRVKQSWEDVLVSERQKLRILPRLDNLLKEHKTFEEAILKDVTKLRSAINKLNDAKEFDTESLADVQAASKRLAGGINATFEAYPELKSSQLFSQVMSEITEQEENVGASIRIFNSNVQAHNTGIEVFPNNLVNQVITRKERINGFTDTDASKEIEYTPNI</sequence>
<evidence type="ECO:0000256" key="5">
    <source>
        <dbReference type="ARBA" id="ARBA00023136"/>
    </source>
</evidence>
<organism evidence="7 8">
    <name type="scientific">Vibrio coralliilyticus</name>
    <dbReference type="NCBI Taxonomy" id="190893"/>
    <lineage>
        <taxon>Bacteria</taxon>
        <taxon>Pseudomonadati</taxon>
        <taxon>Pseudomonadota</taxon>
        <taxon>Gammaproteobacteria</taxon>
        <taxon>Vibrionales</taxon>
        <taxon>Vibrionaceae</taxon>
        <taxon>Vibrio</taxon>
    </lineage>
</organism>
<proteinExistence type="inferred from homology"/>
<comment type="similarity">
    <text evidence="2">Belongs to the LemA family.</text>
</comment>
<dbReference type="RefSeq" id="WP_171353742.1">
    <property type="nucleotide sequence ID" value="NZ_VTXP01000015.1"/>
</dbReference>
<evidence type="ECO:0000256" key="4">
    <source>
        <dbReference type="ARBA" id="ARBA00022989"/>
    </source>
</evidence>
<evidence type="ECO:0000256" key="2">
    <source>
        <dbReference type="ARBA" id="ARBA00008854"/>
    </source>
</evidence>
<keyword evidence="3 6" id="KW-0812">Transmembrane</keyword>
<dbReference type="InterPro" id="IPR023353">
    <property type="entry name" value="LemA-like_dom_sf"/>
</dbReference>
<keyword evidence="5 6" id="KW-0472">Membrane</keyword>
<name>A0AAP6ZVP5_9VIBR</name>
<evidence type="ECO:0000256" key="6">
    <source>
        <dbReference type="SAM" id="Phobius"/>
    </source>
</evidence>
<reference evidence="7 8" key="1">
    <citation type="submission" date="2019-09" db="EMBL/GenBank/DDBJ databases">
        <title>Draft genome sequencing and comparative genomics of hatchery-associated Vibrios.</title>
        <authorList>
            <person name="Kehlet-Delgado H."/>
            <person name="Mueller R.S."/>
        </authorList>
    </citation>
    <scope>NUCLEOTIDE SEQUENCE [LARGE SCALE GENOMIC DNA]</scope>
    <source>
        <strain evidence="7 8">09-121-3</strain>
    </source>
</reference>
<keyword evidence="4 6" id="KW-1133">Transmembrane helix</keyword>
<evidence type="ECO:0000256" key="3">
    <source>
        <dbReference type="ARBA" id="ARBA00022692"/>
    </source>
</evidence>
<protein>
    <submittedName>
        <fullName evidence="7">LemA family protein</fullName>
    </submittedName>
</protein>
<dbReference type="InterPro" id="IPR007156">
    <property type="entry name" value="MamQ_LemA"/>
</dbReference>
<dbReference type="Gene3D" id="1.20.1440.20">
    <property type="entry name" value="LemA-like domain"/>
    <property type="match status" value="1"/>
</dbReference>
<dbReference type="AlphaFoldDB" id="A0AAP6ZVP5"/>
<accession>A0AAP6ZVP5</accession>
<evidence type="ECO:0000256" key="1">
    <source>
        <dbReference type="ARBA" id="ARBA00004167"/>
    </source>
</evidence>
<comment type="subcellular location">
    <subcellularLocation>
        <location evidence="1">Membrane</location>
        <topology evidence="1">Single-pass membrane protein</topology>
    </subcellularLocation>
</comment>
<dbReference type="GO" id="GO:0016020">
    <property type="term" value="C:membrane"/>
    <property type="evidence" value="ECO:0007669"/>
    <property type="project" value="UniProtKB-SubCell"/>
</dbReference>
<dbReference type="PANTHER" id="PTHR34478:SF1">
    <property type="entry name" value="PROTEIN LEMA"/>
    <property type="match status" value="1"/>
</dbReference>
<feature type="transmembrane region" description="Helical" evidence="6">
    <location>
        <begin position="6"/>
        <end position="23"/>
    </location>
</feature>
<dbReference type="SUPFAM" id="SSF140478">
    <property type="entry name" value="LemA-like"/>
    <property type="match status" value="1"/>
</dbReference>
<comment type="caution">
    <text evidence="7">The sequence shown here is derived from an EMBL/GenBank/DDBJ whole genome shotgun (WGS) entry which is preliminary data.</text>
</comment>
<dbReference type="EMBL" id="VTXP01000015">
    <property type="protein sequence ID" value="NOJ25244.1"/>
    <property type="molecule type" value="Genomic_DNA"/>
</dbReference>
<gene>
    <name evidence="7" type="ORF">F0238_21195</name>
</gene>
<evidence type="ECO:0000313" key="7">
    <source>
        <dbReference type="EMBL" id="NOJ25244.1"/>
    </source>
</evidence>
<dbReference type="Proteomes" id="UP000576645">
    <property type="component" value="Unassembled WGS sequence"/>
</dbReference>
<dbReference type="Pfam" id="PF04011">
    <property type="entry name" value="LemA"/>
    <property type="match status" value="1"/>
</dbReference>
<evidence type="ECO:0000313" key="8">
    <source>
        <dbReference type="Proteomes" id="UP000576645"/>
    </source>
</evidence>